<keyword evidence="1" id="KW-0472">Membrane</keyword>
<reference evidence="2 3" key="1">
    <citation type="journal article" date="2012" name="New Phytol.">
        <title>Insight into trade-off between wood decay and parasitism from the genome of a fungal forest pathogen.</title>
        <authorList>
            <person name="Olson A."/>
            <person name="Aerts A."/>
            <person name="Asiegbu F."/>
            <person name="Belbahri L."/>
            <person name="Bouzid O."/>
            <person name="Broberg A."/>
            <person name="Canback B."/>
            <person name="Coutinho P.M."/>
            <person name="Cullen D."/>
            <person name="Dalman K."/>
            <person name="Deflorio G."/>
            <person name="van Diepen L.T."/>
            <person name="Dunand C."/>
            <person name="Duplessis S."/>
            <person name="Durling M."/>
            <person name="Gonthier P."/>
            <person name="Grimwood J."/>
            <person name="Fossdal C.G."/>
            <person name="Hansson D."/>
            <person name="Henrissat B."/>
            <person name="Hietala A."/>
            <person name="Himmelstrand K."/>
            <person name="Hoffmeister D."/>
            <person name="Hogberg N."/>
            <person name="James T.Y."/>
            <person name="Karlsson M."/>
            <person name="Kohler A."/>
            <person name="Kues U."/>
            <person name="Lee Y.H."/>
            <person name="Lin Y.C."/>
            <person name="Lind M."/>
            <person name="Lindquist E."/>
            <person name="Lombard V."/>
            <person name="Lucas S."/>
            <person name="Lunden K."/>
            <person name="Morin E."/>
            <person name="Murat C."/>
            <person name="Park J."/>
            <person name="Raffaello T."/>
            <person name="Rouze P."/>
            <person name="Salamov A."/>
            <person name="Schmutz J."/>
            <person name="Solheim H."/>
            <person name="Stahlberg J."/>
            <person name="Velez H."/>
            <person name="de Vries R.P."/>
            <person name="Wiebenga A."/>
            <person name="Woodward S."/>
            <person name="Yakovlev I."/>
            <person name="Garbelotto M."/>
            <person name="Martin F."/>
            <person name="Grigoriev I.V."/>
            <person name="Stenlid J."/>
        </authorList>
    </citation>
    <scope>NUCLEOTIDE SEQUENCE [LARGE SCALE GENOMIC DNA]</scope>
    <source>
        <strain evidence="2 3">TC 32-1</strain>
    </source>
</reference>
<dbReference type="OrthoDB" id="2681808at2759"/>
<dbReference type="EMBL" id="KI925459">
    <property type="protein sequence ID" value="ETW81159.1"/>
    <property type="molecule type" value="Genomic_DNA"/>
</dbReference>
<keyword evidence="3" id="KW-1185">Reference proteome</keyword>
<keyword evidence="1" id="KW-1133">Transmembrane helix</keyword>
<feature type="transmembrane region" description="Helical" evidence="1">
    <location>
        <begin position="28"/>
        <end position="51"/>
    </location>
</feature>
<feature type="non-terminal residue" evidence="2">
    <location>
        <position position="88"/>
    </location>
</feature>
<dbReference type="HOGENOM" id="CLU_046025_16_2_1"/>
<dbReference type="Proteomes" id="UP000030671">
    <property type="component" value="Unassembled WGS sequence"/>
</dbReference>
<name>W4K5W4_HETIT</name>
<evidence type="ECO:0000313" key="2">
    <source>
        <dbReference type="EMBL" id="ETW81159.1"/>
    </source>
</evidence>
<dbReference type="InParanoid" id="W4K5W4"/>
<feature type="transmembrane region" description="Helical" evidence="1">
    <location>
        <begin position="63"/>
        <end position="86"/>
    </location>
</feature>
<organism evidence="2 3">
    <name type="scientific">Heterobasidion irregulare (strain TC 32-1)</name>
    <dbReference type="NCBI Taxonomy" id="747525"/>
    <lineage>
        <taxon>Eukaryota</taxon>
        <taxon>Fungi</taxon>
        <taxon>Dikarya</taxon>
        <taxon>Basidiomycota</taxon>
        <taxon>Agaricomycotina</taxon>
        <taxon>Agaricomycetes</taxon>
        <taxon>Russulales</taxon>
        <taxon>Bondarzewiaceae</taxon>
        <taxon>Heterobasidion</taxon>
        <taxon>Heterobasidion annosum species complex</taxon>
    </lineage>
</organism>
<proteinExistence type="predicted"/>
<dbReference type="RefSeq" id="XP_009547826.1">
    <property type="nucleotide sequence ID" value="XM_009549531.1"/>
</dbReference>
<protein>
    <submittedName>
        <fullName evidence="2">Uncharacterized protein</fullName>
    </submittedName>
</protein>
<feature type="non-terminal residue" evidence="2">
    <location>
        <position position="1"/>
    </location>
</feature>
<feature type="transmembrane region" description="Helical" evidence="1">
    <location>
        <begin position="6"/>
        <end position="21"/>
    </location>
</feature>
<gene>
    <name evidence="2" type="ORF">HETIRDRAFT_248085</name>
</gene>
<dbReference type="AlphaFoldDB" id="W4K5W4"/>
<dbReference type="PANTHER" id="PTHR40465:SF1">
    <property type="entry name" value="DUF6534 DOMAIN-CONTAINING PROTEIN"/>
    <property type="match status" value="1"/>
</dbReference>
<sequence>IVDWMLMGILIVQVYFYLCNFPKDRIAILYVISCLNVTQAVFGTHLGWWFMIEHWGRPDVLKLVPWTAATIPIVCSLIAAIVQTFYAW</sequence>
<accession>W4K5W4</accession>
<evidence type="ECO:0000313" key="3">
    <source>
        <dbReference type="Proteomes" id="UP000030671"/>
    </source>
</evidence>
<dbReference type="GeneID" id="20669225"/>
<evidence type="ECO:0000256" key="1">
    <source>
        <dbReference type="SAM" id="Phobius"/>
    </source>
</evidence>
<dbReference type="PANTHER" id="PTHR40465">
    <property type="entry name" value="CHROMOSOME 1, WHOLE GENOME SHOTGUN SEQUENCE"/>
    <property type="match status" value="1"/>
</dbReference>
<keyword evidence="1" id="KW-0812">Transmembrane</keyword>
<dbReference type="KEGG" id="hir:HETIRDRAFT_248085"/>